<evidence type="ECO:0000313" key="2">
    <source>
        <dbReference type="EMBL" id="AOZ95541.1"/>
    </source>
</evidence>
<dbReference type="KEGG" id="bhu:bhn_I0507"/>
<reference evidence="3" key="1">
    <citation type="submission" date="2016-10" db="EMBL/GenBank/DDBJ databases">
        <title>The complete genome sequence of the rumen bacterium Butyrivibrio hungatei MB2003.</title>
        <authorList>
            <person name="Palevich N."/>
            <person name="Kelly W.J."/>
            <person name="Leahy S.C."/>
            <person name="Altermann E."/>
            <person name="Rakonjac J."/>
            <person name="Attwood G.T."/>
        </authorList>
    </citation>
    <scope>NUCLEOTIDE SEQUENCE [LARGE SCALE GENOMIC DNA]</scope>
    <source>
        <strain evidence="3">MB2003</strain>
    </source>
</reference>
<dbReference type="Proteomes" id="UP000179284">
    <property type="component" value="Chromosome I"/>
</dbReference>
<keyword evidence="1" id="KW-0472">Membrane</keyword>
<keyword evidence="1" id="KW-0812">Transmembrane</keyword>
<evidence type="ECO:0000313" key="3">
    <source>
        <dbReference type="Proteomes" id="UP000179284"/>
    </source>
</evidence>
<dbReference type="Pfam" id="PF19510">
    <property type="entry name" value="DUF6044"/>
    <property type="match status" value="1"/>
</dbReference>
<dbReference type="AlphaFoldDB" id="A0A1D9NZA6"/>
<feature type="transmembrane region" description="Helical" evidence="1">
    <location>
        <begin position="235"/>
        <end position="256"/>
    </location>
</feature>
<organism evidence="2 3">
    <name type="scientific">Butyrivibrio hungatei</name>
    <dbReference type="NCBI Taxonomy" id="185008"/>
    <lineage>
        <taxon>Bacteria</taxon>
        <taxon>Bacillati</taxon>
        <taxon>Bacillota</taxon>
        <taxon>Clostridia</taxon>
        <taxon>Lachnospirales</taxon>
        <taxon>Lachnospiraceae</taxon>
        <taxon>Butyrivibrio</taxon>
    </lineage>
</organism>
<feature type="transmembrane region" description="Helical" evidence="1">
    <location>
        <begin position="371"/>
        <end position="391"/>
    </location>
</feature>
<feature type="transmembrane region" description="Helical" evidence="1">
    <location>
        <begin position="411"/>
        <end position="431"/>
    </location>
</feature>
<evidence type="ECO:0000256" key="1">
    <source>
        <dbReference type="SAM" id="Phobius"/>
    </source>
</evidence>
<feature type="transmembrane region" description="Helical" evidence="1">
    <location>
        <begin position="302"/>
        <end position="320"/>
    </location>
</feature>
<gene>
    <name evidence="2" type="ORF">bhn_I0507</name>
</gene>
<feature type="transmembrane region" description="Helical" evidence="1">
    <location>
        <begin position="332"/>
        <end position="351"/>
    </location>
</feature>
<accession>A0A1D9NZA6</accession>
<protein>
    <submittedName>
        <fullName evidence="2">Uncharacterized protein</fullName>
    </submittedName>
</protein>
<name>A0A1D9NZA6_9FIRM</name>
<feature type="transmembrane region" description="Helical" evidence="1">
    <location>
        <begin position="75"/>
        <end position="97"/>
    </location>
</feature>
<feature type="transmembrane region" description="Helical" evidence="1">
    <location>
        <begin position="154"/>
        <end position="175"/>
    </location>
</feature>
<keyword evidence="3" id="KW-1185">Reference proteome</keyword>
<keyword evidence="1" id="KW-1133">Transmembrane helix</keyword>
<sequence length="620" mass="72002">MRRLSIGKCIVFLFLLFVVIFYSAIGENSYIAIQDNLDLFQAQFAMLQNTGSFFAQYVHAPFLGGVSRDVLPSELSLYTVLFMFLPPFAAYVTGYVLKVIIAVFSMRILLLEVIYEKTEAGKKYGNFSINPVFYDDHVDNFATLTGLLYGVLNLFPAFGIPFASIPLIIFLLIKAYRAGTEAKGPGASFKKSFKWLFLIFLFPFVSYFSYLGFFILGYLFIAIIWLWIKDKKFSFSLLYALIFLTIGNVVFEYRLFYLMLFTDTPTIRETMVQTYLSAPDILGEMGNIFVNGMMHVDDLHKFFIMPICAVYFIYLNAKYIIDRDFEGIFTDYFNLGVLILVFNCVVYGLYYSEPVEFVIETLLPPLTGFQYNRTIFFNPFIWCVLLFIIVYRCYKKNSDNKFRRHKSKGALNFMLFMQYVVIIVAIGIVLLTPTRYNDLYRTALLTARQELFHHENDDLNYREFYSTELFDKIKEDLDYNGEDYCVAYGMHPAILEYNGFYTLDGYLGFYPQSYKERFREVIAPALERMEPTRLYYDDWGARCYLYSGSDLSIVMATKSMTGVTDTDIYINAQSLKDLHCKYILSRIEISNAEETGIELIGTYEDKSSPYTIYVYGFPET</sequence>
<dbReference type="InterPro" id="IPR046107">
    <property type="entry name" value="DUF6044"/>
</dbReference>
<feature type="transmembrane region" description="Helical" evidence="1">
    <location>
        <begin position="195"/>
        <end position="228"/>
    </location>
</feature>
<proteinExistence type="predicted"/>
<dbReference type="RefSeq" id="WP_071175310.1">
    <property type="nucleotide sequence ID" value="NZ_CP017831.1"/>
</dbReference>
<dbReference type="EMBL" id="CP017831">
    <property type="protein sequence ID" value="AOZ95541.1"/>
    <property type="molecule type" value="Genomic_DNA"/>
</dbReference>